<evidence type="ECO:0008006" key="3">
    <source>
        <dbReference type="Google" id="ProtNLM"/>
    </source>
</evidence>
<accession>A0A812WRK4</accession>
<proteinExistence type="predicted"/>
<evidence type="ECO:0000313" key="1">
    <source>
        <dbReference type="EMBL" id="CAE7684941.1"/>
    </source>
</evidence>
<keyword evidence="2" id="KW-1185">Reference proteome</keyword>
<organism evidence="1 2">
    <name type="scientific">Symbiodinium necroappetens</name>
    <dbReference type="NCBI Taxonomy" id="1628268"/>
    <lineage>
        <taxon>Eukaryota</taxon>
        <taxon>Sar</taxon>
        <taxon>Alveolata</taxon>
        <taxon>Dinophyceae</taxon>
        <taxon>Suessiales</taxon>
        <taxon>Symbiodiniaceae</taxon>
        <taxon>Symbiodinium</taxon>
    </lineage>
</organism>
<gene>
    <name evidence="1" type="ORF">SNEC2469_LOCUS19724</name>
</gene>
<name>A0A812WRK4_9DINO</name>
<sequence length="290" mass="30620">MLQKFVLPPILQTTIMHHAFRAQKCATLHEPAMCCLLSVKACQILRTARSCDLQVDSALTNAGLLPLVASGADWSLALAALGIFGRELQPSEISLSLSARVASWPAAMRLVRSGKEISLRPNLLVLAAVLPSLPCAWAQGLSLRRVAAAAGLGWDRVVANLVAASCANAGRWAVSLHQLPLRRDEVSVGIAVDCCGQGRLWGGALRLLAWLHAGRLETSQSAFGATAAQQWSQALALLRWLWQVGDLEGAGCALPAAIQSCTSTAPGRWSLALSLIHHPTDLALNAAVAA</sequence>
<dbReference type="Proteomes" id="UP000601435">
    <property type="component" value="Unassembled WGS sequence"/>
</dbReference>
<comment type="caution">
    <text evidence="1">The sequence shown here is derived from an EMBL/GenBank/DDBJ whole genome shotgun (WGS) entry which is preliminary data.</text>
</comment>
<protein>
    <recommendedName>
        <fullName evidence="3">Pentatricopeptide repeat-containing protein, chloroplastic</fullName>
    </recommendedName>
</protein>
<dbReference type="AlphaFoldDB" id="A0A812WRK4"/>
<dbReference type="EMBL" id="CAJNJA010033886">
    <property type="protein sequence ID" value="CAE7684941.1"/>
    <property type="molecule type" value="Genomic_DNA"/>
</dbReference>
<evidence type="ECO:0000313" key="2">
    <source>
        <dbReference type="Proteomes" id="UP000601435"/>
    </source>
</evidence>
<dbReference type="OrthoDB" id="437018at2759"/>
<feature type="non-terminal residue" evidence="1">
    <location>
        <position position="1"/>
    </location>
</feature>
<reference evidence="1" key="1">
    <citation type="submission" date="2021-02" db="EMBL/GenBank/DDBJ databases">
        <authorList>
            <person name="Dougan E. K."/>
            <person name="Rhodes N."/>
            <person name="Thang M."/>
            <person name="Chan C."/>
        </authorList>
    </citation>
    <scope>NUCLEOTIDE SEQUENCE</scope>
</reference>